<keyword evidence="3" id="KW-1185">Reference proteome</keyword>
<dbReference type="EMBL" id="JAGGKP010000007">
    <property type="protein sequence ID" value="MBP1937729.1"/>
    <property type="molecule type" value="Genomic_DNA"/>
</dbReference>
<comment type="caution">
    <text evidence="2">The sequence shown here is derived from an EMBL/GenBank/DDBJ whole genome shotgun (WGS) entry which is preliminary data.</text>
</comment>
<protein>
    <submittedName>
        <fullName evidence="2">Membrane protein YvbJ</fullName>
    </submittedName>
</protein>
<evidence type="ECO:0000313" key="3">
    <source>
        <dbReference type="Proteomes" id="UP001519273"/>
    </source>
</evidence>
<organism evidence="2 3">
    <name type="scientific">Paenibacillus sediminis</name>
    <dbReference type="NCBI Taxonomy" id="664909"/>
    <lineage>
        <taxon>Bacteria</taxon>
        <taxon>Bacillati</taxon>
        <taxon>Bacillota</taxon>
        <taxon>Bacilli</taxon>
        <taxon>Bacillales</taxon>
        <taxon>Paenibacillaceae</taxon>
        <taxon>Paenibacillus</taxon>
    </lineage>
</organism>
<gene>
    <name evidence="2" type="ORF">J2Z20_002644</name>
</gene>
<sequence length="45" mass="5140">MSNKLKPPVMQTRKEEVNKKMLYWIGGILFVIVIAITVLLIISPN</sequence>
<reference evidence="2 3" key="1">
    <citation type="submission" date="2021-03" db="EMBL/GenBank/DDBJ databases">
        <title>Genomic Encyclopedia of Type Strains, Phase IV (KMG-IV): sequencing the most valuable type-strain genomes for metagenomic binning, comparative biology and taxonomic classification.</title>
        <authorList>
            <person name="Goeker M."/>
        </authorList>
    </citation>
    <scope>NUCLEOTIDE SEQUENCE [LARGE SCALE GENOMIC DNA]</scope>
    <source>
        <strain evidence="2 3">DSM 23491</strain>
    </source>
</reference>
<proteinExistence type="predicted"/>
<accession>A0ABS4H5B7</accession>
<keyword evidence="1" id="KW-0472">Membrane</keyword>
<evidence type="ECO:0000256" key="1">
    <source>
        <dbReference type="SAM" id="Phobius"/>
    </source>
</evidence>
<keyword evidence="1" id="KW-0812">Transmembrane</keyword>
<dbReference type="Proteomes" id="UP001519273">
    <property type="component" value="Unassembled WGS sequence"/>
</dbReference>
<name>A0ABS4H5B7_9BACL</name>
<dbReference type="RefSeq" id="WP_209850886.1">
    <property type="nucleotide sequence ID" value="NZ_CBCRVE010000004.1"/>
</dbReference>
<keyword evidence="1" id="KW-1133">Transmembrane helix</keyword>
<feature type="transmembrane region" description="Helical" evidence="1">
    <location>
        <begin position="21"/>
        <end position="42"/>
    </location>
</feature>
<evidence type="ECO:0000313" key="2">
    <source>
        <dbReference type="EMBL" id="MBP1937729.1"/>
    </source>
</evidence>